<feature type="transmembrane region" description="Helical" evidence="9">
    <location>
        <begin position="195"/>
        <end position="225"/>
    </location>
</feature>
<evidence type="ECO:0000256" key="3">
    <source>
        <dbReference type="ARBA" id="ARBA00022448"/>
    </source>
</evidence>
<dbReference type="EMBL" id="DVHM01000034">
    <property type="protein sequence ID" value="HIR70043.1"/>
    <property type="molecule type" value="Genomic_DNA"/>
</dbReference>
<evidence type="ECO:0000256" key="1">
    <source>
        <dbReference type="ARBA" id="ARBA00004651"/>
    </source>
</evidence>
<feature type="region of interest" description="Disordered" evidence="8">
    <location>
        <begin position="439"/>
        <end position="461"/>
    </location>
</feature>
<organism evidence="10 11">
    <name type="scientific">Candidatus Pullilachnospira gallistercoris</name>
    <dbReference type="NCBI Taxonomy" id="2840911"/>
    <lineage>
        <taxon>Bacteria</taxon>
        <taxon>Bacillati</taxon>
        <taxon>Bacillota</taxon>
        <taxon>Clostridia</taxon>
        <taxon>Lachnospirales</taxon>
        <taxon>Lachnospiraceae</taxon>
        <taxon>Lachnospiraceae incertae sedis</taxon>
        <taxon>Candidatus Pullilachnospira</taxon>
    </lineage>
</organism>
<comment type="caution">
    <text evidence="10">The sequence shown here is derived from an EMBL/GenBank/DDBJ whole genome shotgun (WGS) entry which is preliminary data.</text>
</comment>
<protein>
    <submittedName>
        <fullName evidence="10">AI-2E family transporter</fullName>
    </submittedName>
</protein>
<feature type="transmembrane region" description="Helical" evidence="9">
    <location>
        <begin position="25"/>
        <end position="45"/>
    </location>
</feature>
<feature type="transmembrane region" description="Helical" evidence="9">
    <location>
        <begin position="65"/>
        <end position="82"/>
    </location>
</feature>
<proteinExistence type="inferred from homology"/>
<evidence type="ECO:0000256" key="9">
    <source>
        <dbReference type="SAM" id="Phobius"/>
    </source>
</evidence>
<keyword evidence="4" id="KW-1003">Cell membrane</keyword>
<evidence type="ECO:0000313" key="11">
    <source>
        <dbReference type="Proteomes" id="UP000823912"/>
    </source>
</evidence>
<evidence type="ECO:0000256" key="4">
    <source>
        <dbReference type="ARBA" id="ARBA00022475"/>
    </source>
</evidence>
<keyword evidence="6 9" id="KW-1133">Transmembrane helix</keyword>
<keyword evidence="3" id="KW-0813">Transport</keyword>
<dbReference type="GO" id="GO:0005886">
    <property type="term" value="C:plasma membrane"/>
    <property type="evidence" value="ECO:0007669"/>
    <property type="project" value="UniProtKB-SubCell"/>
</dbReference>
<feature type="transmembrane region" description="Helical" evidence="9">
    <location>
        <begin position="359"/>
        <end position="392"/>
    </location>
</feature>
<evidence type="ECO:0000256" key="5">
    <source>
        <dbReference type="ARBA" id="ARBA00022692"/>
    </source>
</evidence>
<reference evidence="10" key="1">
    <citation type="submission" date="2020-10" db="EMBL/GenBank/DDBJ databases">
        <authorList>
            <person name="Gilroy R."/>
        </authorList>
    </citation>
    <scope>NUCLEOTIDE SEQUENCE</scope>
    <source>
        <strain evidence="10">ChiSjej5B23-6657</strain>
    </source>
</reference>
<dbReference type="Pfam" id="PF01594">
    <property type="entry name" value="AI-2E_transport"/>
    <property type="match status" value="1"/>
</dbReference>
<dbReference type="AlphaFoldDB" id="A0A9D1E865"/>
<accession>A0A9D1E865</accession>
<dbReference type="GO" id="GO:0055085">
    <property type="term" value="P:transmembrane transport"/>
    <property type="evidence" value="ECO:0007669"/>
    <property type="project" value="TreeGrafter"/>
</dbReference>
<feature type="transmembrane region" description="Helical" evidence="9">
    <location>
        <begin position="103"/>
        <end position="128"/>
    </location>
</feature>
<gene>
    <name evidence="10" type="ORF">IAA55_02040</name>
</gene>
<dbReference type="PANTHER" id="PTHR21716">
    <property type="entry name" value="TRANSMEMBRANE PROTEIN"/>
    <property type="match status" value="1"/>
</dbReference>
<evidence type="ECO:0000256" key="2">
    <source>
        <dbReference type="ARBA" id="ARBA00009773"/>
    </source>
</evidence>
<dbReference type="Proteomes" id="UP000823912">
    <property type="component" value="Unassembled WGS sequence"/>
</dbReference>
<evidence type="ECO:0000256" key="8">
    <source>
        <dbReference type="SAM" id="MobiDB-lite"/>
    </source>
</evidence>
<dbReference type="PANTHER" id="PTHR21716:SF53">
    <property type="entry name" value="PERMEASE PERM-RELATED"/>
    <property type="match status" value="1"/>
</dbReference>
<reference evidence="10" key="2">
    <citation type="journal article" date="2021" name="PeerJ">
        <title>Extensive microbial diversity within the chicken gut microbiome revealed by metagenomics and culture.</title>
        <authorList>
            <person name="Gilroy R."/>
            <person name="Ravi A."/>
            <person name="Getino M."/>
            <person name="Pursley I."/>
            <person name="Horton D.L."/>
            <person name="Alikhan N.F."/>
            <person name="Baker D."/>
            <person name="Gharbi K."/>
            <person name="Hall N."/>
            <person name="Watson M."/>
            <person name="Adriaenssens E.M."/>
            <person name="Foster-Nyarko E."/>
            <person name="Jarju S."/>
            <person name="Secka A."/>
            <person name="Antonio M."/>
            <person name="Oren A."/>
            <person name="Chaudhuri R.R."/>
            <person name="La Ragione R."/>
            <person name="Hildebrand F."/>
            <person name="Pallen M.J."/>
        </authorList>
    </citation>
    <scope>NUCLEOTIDE SEQUENCE</scope>
    <source>
        <strain evidence="10">ChiSjej5B23-6657</strain>
    </source>
</reference>
<sequence length="461" mass="51392">MEMGQPEKGSESDREKNIKMVKRQLITAGIVIFSACCIILFYFSVQRYNGLHEAWSTFMEILQPIIIGAGMAFLINPILQFLERRIRPFIEKHSRSAESAKKLSRWICALLALIIFLGLIALVFVAIIPEIYGTIRFLIENLGNQIGKVLDWANDITGGYFADDISRIKASDLEETFQGALELLGNFLDMGQRELVSVITSGAIGAGRFVVNLVIGIIVSVYILIGKERFKGQVKKMVYGVFSTDQANVILEICRKAATIFYGYIIGTIIDSFMVGVVCYIAMRILQLPYAMLVSTIVGITNVIPVFGPYIGAVPSVIIIFLTNPMQGIYFLIMILVLQQVDGNIIAPKILGNSTGLSSFWVVVAIVVGGGLFGFFGMLLGVPTMALTYYLIGRFSKYLLRKKDLPEETDVYVHLKEVDLKTNEVVRKTVEEEERGYFFFPSKGSGKKKKKGSEEEENKEL</sequence>
<name>A0A9D1E865_9FIRM</name>
<evidence type="ECO:0000256" key="6">
    <source>
        <dbReference type="ARBA" id="ARBA00022989"/>
    </source>
</evidence>
<comment type="subcellular location">
    <subcellularLocation>
        <location evidence="1">Cell membrane</location>
        <topology evidence="1">Multi-pass membrane protein</topology>
    </subcellularLocation>
</comment>
<evidence type="ECO:0000313" key="10">
    <source>
        <dbReference type="EMBL" id="HIR70043.1"/>
    </source>
</evidence>
<comment type="similarity">
    <text evidence="2">Belongs to the autoinducer-2 exporter (AI-2E) (TC 2.A.86) family.</text>
</comment>
<keyword evidence="5 9" id="KW-0812">Transmembrane</keyword>
<keyword evidence="7 9" id="KW-0472">Membrane</keyword>
<dbReference type="InterPro" id="IPR002549">
    <property type="entry name" value="AI-2E-like"/>
</dbReference>
<feature type="transmembrane region" description="Helical" evidence="9">
    <location>
        <begin position="261"/>
        <end position="283"/>
    </location>
</feature>
<evidence type="ECO:0000256" key="7">
    <source>
        <dbReference type="ARBA" id="ARBA00023136"/>
    </source>
</evidence>